<proteinExistence type="predicted"/>
<dbReference type="EMBL" id="AYKW01000001">
    <property type="protein sequence ID" value="PIL36619.1"/>
    <property type="molecule type" value="Genomic_DNA"/>
</dbReference>
<accession>A0A2G8SS73</accession>
<gene>
    <name evidence="2" type="ORF">GSI_00308</name>
</gene>
<sequence>MTSRRLSTYGLAATLAVGSLWLLSHSLTFVGHDPSELSHSYLPHANLPQVELSGPANHNERPSVTPTTPSIQRRNVTFATSFVYHGDVYMALAKSMGDVMDKEGVRGQINVFAQPFPFGFQEVVEDLNLWKHQGVRSDHQSFIEFLNSHTGDGGVDLIVLGTCQYDLPYWHDALKDAWERRDAAHKFKIVCYVHNAKDMDWRRWVPYWSRRHAIRLVAIGDHVAKAFLHMFAEAADSHEPTLSASDFEHVPVDVHIPLLDIPNLPVKVSPRHLTKAVIQGKFEMERRDYARIFQELIDSLNEDPAAWGYHPLVASRRAFEPNHESSVPPFQLLLVGSQYLGVPEELEHVVVVHRDLPYKGFYELIANADIVLPAFADNSYYEIRASSTLALATELRTPMLVTARTRRTYGFVDDDRVVVTRPAAMSEVQALRALRTGDAAAFLTFDRAGVGMTMGEMPGVRAAVETMMSKGWVRSAGEWEQWRKGVWAKNDEVAARILKDLP</sequence>
<name>A0A2G8SS73_9APHY</name>
<dbReference type="AlphaFoldDB" id="A0A2G8SS73"/>
<feature type="region of interest" description="Disordered" evidence="1">
    <location>
        <begin position="48"/>
        <end position="70"/>
    </location>
</feature>
<comment type="caution">
    <text evidence="2">The sequence shown here is derived from an EMBL/GenBank/DDBJ whole genome shotgun (WGS) entry which is preliminary data.</text>
</comment>
<evidence type="ECO:0000313" key="2">
    <source>
        <dbReference type="EMBL" id="PIL36619.1"/>
    </source>
</evidence>
<evidence type="ECO:0000313" key="3">
    <source>
        <dbReference type="Proteomes" id="UP000230002"/>
    </source>
</evidence>
<keyword evidence="3" id="KW-1185">Reference proteome</keyword>
<reference evidence="2 3" key="1">
    <citation type="journal article" date="2015" name="Sci. Rep.">
        <title>Chromosome-level genome map provides insights into diverse defense mechanisms in the medicinal fungus Ganoderma sinense.</title>
        <authorList>
            <person name="Zhu Y."/>
            <person name="Xu J."/>
            <person name="Sun C."/>
            <person name="Zhou S."/>
            <person name="Xu H."/>
            <person name="Nelson D.R."/>
            <person name="Qian J."/>
            <person name="Song J."/>
            <person name="Luo H."/>
            <person name="Xiang L."/>
            <person name="Li Y."/>
            <person name="Xu Z."/>
            <person name="Ji A."/>
            <person name="Wang L."/>
            <person name="Lu S."/>
            <person name="Hayward A."/>
            <person name="Sun W."/>
            <person name="Li X."/>
            <person name="Schwartz D.C."/>
            <person name="Wang Y."/>
            <person name="Chen S."/>
        </authorList>
    </citation>
    <scope>NUCLEOTIDE SEQUENCE [LARGE SCALE GENOMIC DNA]</scope>
    <source>
        <strain evidence="2 3">ZZ0214-1</strain>
    </source>
</reference>
<protein>
    <submittedName>
        <fullName evidence="2">Uncharacterized protein</fullName>
    </submittedName>
</protein>
<organism evidence="2 3">
    <name type="scientific">Ganoderma sinense ZZ0214-1</name>
    <dbReference type="NCBI Taxonomy" id="1077348"/>
    <lineage>
        <taxon>Eukaryota</taxon>
        <taxon>Fungi</taxon>
        <taxon>Dikarya</taxon>
        <taxon>Basidiomycota</taxon>
        <taxon>Agaricomycotina</taxon>
        <taxon>Agaricomycetes</taxon>
        <taxon>Polyporales</taxon>
        <taxon>Polyporaceae</taxon>
        <taxon>Ganoderma</taxon>
    </lineage>
</organism>
<dbReference type="Proteomes" id="UP000230002">
    <property type="component" value="Unassembled WGS sequence"/>
</dbReference>
<dbReference type="OrthoDB" id="549336at2759"/>
<evidence type="ECO:0000256" key="1">
    <source>
        <dbReference type="SAM" id="MobiDB-lite"/>
    </source>
</evidence>